<proteinExistence type="predicted"/>
<evidence type="ECO:0000313" key="3">
    <source>
        <dbReference type="EMBL" id="CAH9059716.1"/>
    </source>
</evidence>
<dbReference type="GO" id="GO:0003755">
    <property type="term" value="F:peptidyl-prolyl cis-trans isomerase activity"/>
    <property type="evidence" value="ECO:0007669"/>
    <property type="project" value="InterPro"/>
</dbReference>
<evidence type="ECO:0000256" key="1">
    <source>
        <dbReference type="SAM" id="SignalP"/>
    </source>
</evidence>
<feature type="domain" description="PpiC" evidence="2">
    <location>
        <begin position="243"/>
        <end position="346"/>
    </location>
</feature>
<accession>A0A9W4QYI5</accession>
<name>A0A9W4QYI5_9GAMM</name>
<dbReference type="Proteomes" id="UP001152467">
    <property type="component" value="Unassembled WGS sequence"/>
</dbReference>
<organism evidence="3 4">
    <name type="scientific">Pseudoalteromonas holothuriae</name>
    <dbReference type="NCBI Taxonomy" id="2963714"/>
    <lineage>
        <taxon>Bacteria</taxon>
        <taxon>Pseudomonadati</taxon>
        <taxon>Pseudomonadota</taxon>
        <taxon>Gammaproteobacteria</taxon>
        <taxon>Alteromonadales</taxon>
        <taxon>Pseudoalteromonadaceae</taxon>
        <taxon>Pseudoalteromonas</taxon>
    </lineage>
</organism>
<gene>
    <name evidence="3" type="ORF">PSECIP111854_02462</name>
</gene>
<dbReference type="InterPro" id="IPR000297">
    <property type="entry name" value="PPIase_PpiC"/>
</dbReference>
<reference evidence="3" key="1">
    <citation type="submission" date="2022-07" db="EMBL/GenBank/DDBJ databases">
        <authorList>
            <person name="Criscuolo A."/>
        </authorList>
    </citation>
    <scope>NUCLEOTIDE SEQUENCE</scope>
    <source>
        <strain evidence="3">CIP111854</strain>
    </source>
</reference>
<protein>
    <recommendedName>
        <fullName evidence="2">PpiC domain-containing protein</fullName>
    </recommendedName>
</protein>
<evidence type="ECO:0000259" key="2">
    <source>
        <dbReference type="Pfam" id="PF13145"/>
    </source>
</evidence>
<sequence length="394" mass="45564">MRSLVLLLASFLSLPTYANTSFSDTEIKLVHSVLREKDTNITLQQTKYRMVENAFLLEQATQLHPSILKRQSPVGFSSDHHARRYTLSLLKGQFNLPTGTKINAKMWQPYSAKWLKSNLPAYPSNNTYTTDQLAKLDKIDLSHLAKKPLTLALLMSEQSMQNRYRLHQGDINLFKSLINEHHRFNLIMQTLSTSLNAQGLSQQKLEHIAKAELLRPVMLSYFGVLHSMHGARSAYVEALQQSITNRQINDYFQANKQSFKYIKKVKANAVFFKSKVQAEQFYKYALKYDFARAVTHFKQNDIFAKTQGIVERQNKSSWAHQVAFSLQPQQLSKPIRTPQGQWFVAQTLSRFYDYYDKESETVKYQAKLALTEVLAKNAYQKHKAKWIKSNNITL</sequence>
<feature type="chain" id="PRO_5040854590" description="PpiC domain-containing protein" evidence="1">
    <location>
        <begin position="19"/>
        <end position="394"/>
    </location>
</feature>
<dbReference type="EMBL" id="CAMAPC010000008">
    <property type="protein sequence ID" value="CAH9059716.1"/>
    <property type="molecule type" value="Genomic_DNA"/>
</dbReference>
<dbReference type="RefSeq" id="WP_261626503.1">
    <property type="nucleotide sequence ID" value="NZ_CAMAPC010000008.1"/>
</dbReference>
<keyword evidence="1" id="KW-0732">Signal</keyword>
<keyword evidence="4" id="KW-1185">Reference proteome</keyword>
<dbReference type="Pfam" id="PF13145">
    <property type="entry name" value="Rotamase_2"/>
    <property type="match status" value="1"/>
</dbReference>
<feature type="signal peptide" evidence="1">
    <location>
        <begin position="1"/>
        <end position="18"/>
    </location>
</feature>
<comment type="caution">
    <text evidence="3">The sequence shown here is derived from an EMBL/GenBank/DDBJ whole genome shotgun (WGS) entry which is preliminary data.</text>
</comment>
<evidence type="ECO:0000313" key="4">
    <source>
        <dbReference type="Proteomes" id="UP001152467"/>
    </source>
</evidence>
<dbReference type="AlphaFoldDB" id="A0A9W4QYI5"/>